<reference evidence="2" key="1">
    <citation type="submission" date="2021-01" db="EMBL/GenBank/DDBJ databases">
        <title>Whole genome shotgun sequence of Virgisporangium ochraceum NBRC 16418.</title>
        <authorList>
            <person name="Komaki H."/>
            <person name="Tamura T."/>
        </authorList>
    </citation>
    <scope>NUCLEOTIDE SEQUENCE</scope>
    <source>
        <strain evidence="2">NBRC 16418</strain>
    </source>
</reference>
<dbReference type="InterPro" id="IPR029069">
    <property type="entry name" value="HotDog_dom_sf"/>
</dbReference>
<gene>
    <name evidence="2" type="ORF">Voc01_017540</name>
</gene>
<evidence type="ECO:0000259" key="1">
    <source>
        <dbReference type="Pfam" id="PF22636"/>
    </source>
</evidence>
<dbReference type="Pfam" id="PF22636">
    <property type="entry name" value="FlK"/>
    <property type="match status" value="1"/>
</dbReference>
<dbReference type="SUPFAM" id="SSF54637">
    <property type="entry name" value="Thioesterase/thiol ester dehydrase-isomerase"/>
    <property type="match status" value="1"/>
</dbReference>
<evidence type="ECO:0000313" key="3">
    <source>
        <dbReference type="Proteomes" id="UP000635606"/>
    </source>
</evidence>
<evidence type="ECO:0000313" key="2">
    <source>
        <dbReference type="EMBL" id="GIJ66837.1"/>
    </source>
</evidence>
<dbReference type="Gene3D" id="3.10.129.10">
    <property type="entry name" value="Hotdog Thioesterase"/>
    <property type="match status" value="1"/>
</dbReference>
<dbReference type="PANTHER" id="PTHR36934:SF1">
    <property type="entry name" value="THIOESTERASE DOMAIN-CONTAINING PROTEIN"/>
    <property type="match status" value="1"/>
</dbReference>
<dbReference type="PANTHER" id="PTHR36934">
    <property type="entry name" value="BLR0278 PROTEIN"/>
    <property type="match status" value="1"/>
</dbReference>
<organism evidence="2 3">
    <name type="scientific">Virgisporangium ochraceum</name>
    <dbReference type="NCBI Taxonomy" id="65505"/>
    <lineage>
        <taxon>Bacteria</taxon>
        <taxon>Bacillati</taxon>
        <taxon>Actinomycetota</taxon>
        <taxon>Actinomycetes</taxon>
        <taxon>Micromonosporales</taxon>
        <taxon>Micromonosporaceae</taxon>
        <taxon>Virgisporangium</taxon>
    </lineage>
</organism>
<dbReference type="AlphaFoldDB" id="A0A8J4ECF7"/>
<accession>A0A8J4ECF7</accession>
<dbReference type="InterPro" id="IPR054485">
    <property type="entry name" value="FlK-like_dom"/>
</dbReference>
<feature type="domain" description="Fluoroacetyl-CoA-specific thioesterase-like" evidence="1">
    <location>
        <begin position="124"/>
        <end position="216"/>
    </location>
</feature>
<sequence length="218" mass="23339">MDPWTAPLGGETDLPAFAPLRTAADALGRLAAHLHGFDGTLDALHWYAGDTPPGDAPRLRVQARSPDGRLVTLRLCTVDGQPLADVRLRRAGGSATAAGLLTPVPERGESIHRRFAVAAPMLTDHVPGREPVLTTPDLIAFLEDTAADLLRPRFTDGVSSVGTWIGIRHTGPAWLGEHVDVTAEVLEVRGRRFTFDVRAVVGDREIGTGQVGQTLIRT</sequence>
<dbReference type="RefSeq" id="WP_203926807.1">
    <property type="nucleotide sequence ID" value="NZ_BOPH01000021.1"/>
</dbReference>
<name>A0A8J4ECF7_9ACTN</name>
<dbReference type="InterPro" id="IPR025540">
    <property type="entry name" value="FlK"/>
</dbReference>
<proteinExistence type="predicted"/>
<protein>
    <recommendedName>
        <fullName evidence="1">Fluoroacetyl-CoA-specific thioesterase-like domain-containing protein</fullName>
    </recommendedName>
</protein>
<dbReference type="Proteomes" id="UP000635606">
    <property type="component" value="Unassembled WGS sequence"/>
</dbReference>
<keyword evidence="3" id="KW-1185">Reference proteome</keyword>
<dbReference type="EMBL" id="BOPH01000021">
    <property type="protein sequence ID" value="GIJ66837.1"/>
    <property type="molecule type" value="Genomic_DNA"/>
</dbReference>
<comment type="caution">
    <text evidence="2">The sequence shown here is derived from an EMBL/GenBank/DDBJ whole genome shotgun (WGS) entry which is preliminary data.</text>
</comment>